<sequence>MSNGLATRMRRNLKDEKIKLGMMMGSKLNKTSKATNAAELEEEDRLVRQREEQANIVSWIIFLNFSQNSSRINEVFGSILLVIMKPLMKKLEILKKNIKFRGGLLGLKDFLMIFKLLLLSTASVKLVLLVKIEENILSSYYCLYTFNAAFALEIKTEGRIKIVWRTRLLT</sequence>
<dbReference type="EMBL" id="BQNB010011970">
    <property type="protein sequence ID" value="GJS97536.1"/>
    <property type="molecule type" value="Genomic_DNA"/>
</dbReference>
<organism evidence="1 2">
    <name type="scientific">Tanacetum coccineum</name>
    <dbReference type="NCBI Taxonomy" id="301880"/>
    <lineage>
        <taxon>Eukaryota</taxon>
        <taxon>Viridiplantae</taxon>
        <taxon>Streptophyta</taxon>
        <taxon>Embryophyta</taxon>
        <taxon>Tracheophyta</taxon>
        <taxon>Spermatophyta</taxon>
        <taxon>Magnoliopsida</taxon>
        <taxon>eudicotyledons</taxon>
        <taxon>Gunneridae</taxon>
        <taxon>Pentapetalae</taxon>
        <taxon>asterids</taxon>
        <taxon>campanulids</taxon>
        <taxon>Asterales</taxon>
        <taxon>Asteraceae</taxon>
        <taxon>Asteroideae</taxon>
        <taxon>Anthemideae</taxon>
        <taxon>Anthemidinae</taxon>
        <taxon>Tanacetum</taxon>
    </lineage>
</organism>
<comment type="caution">
    <text evidence="1">The sequence shown here is derived from an EMBL/GenBank/DDBJ whole genome shotgun (WGS) entry which is preliminary data.</text>
</comment>
<gene>
    <name evidence="1" type="ORF">Tco_0804504</name>
</gene>
<name>A0ABQ5A7I1_9ASTR</name>
<evidence type="ECO:0000313" key="2">
    <source>
        <dbReference type="Proteomes" id="UP001151760"/>
    </source>
</evidence>
<reference evidence="1" key="2">
    <citation type="submission" date="2022-01" db="EMBL/GenBank/DDBJ databases">
        <authorList>
            <person name="Yamashiro T."/>
            <person name="Shiraishi A."/>
            <person name="Satake H."/>
            <person name="Nakayama K."/>
        </authorList>
    </citation>
    <scope>NUCLEOTIDE SEQUENCE</scope>
</reference>
<accession>A0ABQ5A7I1</accession>
<evidence type="ECO:0000313" key="1">
    <source>
        <dbReference type="EMBL" id="GJS97536.1"/>
    </source>
</evidence>
<protein>
    <submittedName>
        <fullName evidence="1">Uncharacterized protein</fullName>
    </submittedName>
</protein>
<reference evidence="1" key="1">
    <citation type="journal article" date="2022" name="Int. J. Mol. Sci.">
        <title>Draft Genome of Tanacetum Coccineum: Genomic Comparison of Closely Related Tanacetum-Family Plants.</title>
        <authorList>
            <person name="Yamashiro T."/>
            <person name="Shiraishi A."/>
            <person name="Nakayama K."/>
            <person name="Satake H."/>
        </authorList>
    </citation>
    <scope>NUCLEOTIDE SEQUENCE</scope>
</reference>
<dbReference type="Proteomes" id="UP001151760">
    <property type="component" value="Unassembled WGS sequence"/>
</dbReference>
<proteinExistence type="predicted"/>
<keyword evidence="2" id="KW-1185">Reference proteome</keyword>